<comment type="caution">
    <text evidence="3">The sequence shown here is derived from an EMBL/GenBank/DDBJ whole genome shotgun (WGS) entry which is preliminary data.</text>
</comment>
<dbReference type="EMBL" id="RKLO01000003">
    <property type="protein sequence ID" value="RVW03005.1"/>
    <property type="molecule type" value="Genomic_DNA"/>
</dbReference>
<sequence>MTTPVLEGDTLLERCEAIWQETREHEKREALRRLEPPLTRLWDGEGNWQGEVAAEYLGRFEWVSNDTGSGLLEIPFDHYTARWIWDEQGRMDRGEKRTVLVTVDKDGARWSGLMEDASVEKREDGTVVLVVRFLHDYEFVKWYTVWSNPFLPAALQFPRIFMLAGGARWALLLTLFLQVMREQTSLWSLPDDPLDPASWTSGLDMSNWSVVVAPHSFMSDLEDGILWGFVASRWQNWHDVAKPILEDAELSVVCRRWLDGDDPPWEGANLRNGCLVIDIVDKSGYYTGTAKGGTLWDGLARTIANFTDGGPDGHDHIDTVESPIDDTDMPSDYSVPGKKSTDKRAPYVFFPEGEETGVQTARFTRIQGKGVQVNCGGHSMPGVNEAIRATIQMVGDLSAMVPLVPPLGGVADAVISPMFMDTVGAWVSAKSARRAQESGWIRYFESFQDGADRAYTLSSLMVLRAGFWATRPRFTHELSIADASPWLVGDQGLGHFFLDDRISAQAPGDWTGTVHVDRVRSLTLAWDRDSPAEWMPIIGDSSALKDPAQRAMEKLEGVLASIHALGVF</sequence>
<evidence type="ECO:0000256" key="1">
    <source>
        <dbReference type="SAM" id="MobiDB-lite"/>
    </source>
</evidence>
<keyword evidence="4" id="KW-1185">Reference proteome</keyword>
<dbReference type="Pfam" id="PF14594">
    <property type="entry name" value="Sipho_Gp37"/>
    <property type="match status" value="1"/>
</dbReference>
<dbReference type="OrthoDB" id="4410004at2"/>
<accession>A0A438AWF8</accession>
<name>A0A438AWF8_9NOCA</name>
<gene>
    <name evidence="3" type="ORF">EGT50_09855</name>
</gene>
<evidence type="ECO:0000313" key="4">
    <source>
        <dbReference type="Proteomes" id="UP000283479"/>
    </source>
</evidence>
<evidence type="ECO:0000259" key="2">
    <source>
        <dbReference type="Pfam" id="PF14594"/>
    </source>
</evidence>
<dbReference type="InterPro" id="IPR029432">
    <property type="entry name" value="Gp28/Gp37-like_dom"/>
</dbReference>
<dbReference type="RefSeq" id="WP_127953588.1">
    <property type="nucleotide sequence ID" value="NZ_RKLO01000003.1"/>
</dbReference>
<organism evidence="3 4">
    <name type="scientific">Rhodococcus xishaensis</name>
    <dbReference type="NCBI Taxonomy" id="2487364"/>
    <lineage>
        <taxon>Bacteria</taxon>
        <taxon>Bacillati</taxon>
        <taxon>Actinomycetota</taxon>
        <taxon>Actinomycetes</taxon>
        <taxon>Mycobacteriales</taxon>
        <taxon>Nocardiaceae</taxon>
        <taxon>Rhodococcus</taxon>
    </lineage>
</organism>
<dbReference type="Proteomes" id="UP000283479">
    <property type="component" value="Unassembled WGS sequence"/>
</dbReference>
<proteinExistence type="predicted"/>
<protein>
    <recommendedName>
        <fullName evidence="2">Gp28/Gp37-like domain-containing protein</fullName>
    </recommendedName>
</protein>
<reference evidence="3 4" key="1">
    <citation type="submission" date="2018-11" db="EMBL/GenBank/DDBJ databases">
        <title>Rhodococcus spongicola sp. nov. and Rhodococcus xishaensis sp. nov. from marine sponges.</title>
        <authorList>
            <person name="Li L."/>
            <person name="Lin H.W."/>
        </authorList>
    </citation>
    <scope>NUCLEOTIDE SEQUENCE [LARGE SCALE GENOMIC DNA]</scope>
    <source>
        <strain evidence="3 4">LHW51113</strain>
    </source>
</reference>
<feature type="region of interest" description="Disordered" evidence="1">
    <location>
        <begin position="321"/>
        <end position="340"/>
    </location>
</feature>
<evidence type="ECO:0000313" key="3">
    <source>
        <dbReference type="EMBL" id="RVW03005.1"/>
    </source>
</evidence>
<dbReference type="AlphaFoldDB" id="A0A438AWF8"/>
<feature type="domain" description="Gp28/Gp37-like" evidence="2">
    <location>
        <begin position="39"/>
        <end position="540"/>
    </location>
</feature>